<sequence length="137" mass="16199">MHRTLMKTFFLLFRDSGSWFWFKNPLSFRWTEIFYESLSKLRPASKCSAINYGKLEVIRDKYWLTANGNCFSEECLVHGWQNFAKCIRLPESSFLLARKVIKFIRELLVILCAMGICFEKFGFITGCSFPPKKHFNQ</sequence>
<accession>A0A8D8H1I4</accession>
<keyword evidence="1" id="KW-1133">Transmembrane helix</keyword>
<dbReference type="EMBL" id="HBUE01299329">
    <property type="protein sequence ID" value="CAG6578043.1"/>
    <property type="molecule type" value="Transcribed_RNA"/>
</dbReference>
<keyword evidence="1" id="KW-0472">Membrane</keyword>
<evidence type="ECO:0000313" key="2">
    <source>
        <dbReference type="EMBL" id="CAG6526331.1"/>
    </source>
</evidence>
<dbReference type="EMBL" id="HBUE01299343">
    <property type="protein sequence ID" value="CAG6578052.1"/>
    <property type="molecule type" value="Transcribed_RNA"/>
</dbReference>
<evidence type="ECO:0000256" key="1">
    <source>
        <dbReference type="SAM" id="Phobius"/>
    </source>
</evidence>
<organism evidence="2">
    <name type="scientific">Culex pipiens</name>
    <name type="common">House mosquito</name>
    <dbReference type="NCBI Taxonomy" id="7175"/>
    <lineage>
        <taxon>Eukaryota</taxon>
        <taxon>Metazoa</taxon>
        <taxon>Ecdysozoa</taxon>
        <taxon>Arthropoda</taxon>
        <taxon>Hexapoda</taxon>
        <taxon>Insecta</taxon>
        <taxon>Pterygota</taxon>
        <taxon>Neoptera</taxon>
        <taxon>Endopterygota</taxon>
        <taxon>Diptera</taxon>
        <taxon>Nematocera</taxon>
        <taxon>Culicoidea</taxon>
        <taxon>Culicidae</taxon>
        <taxon>Culicinae</taxon>
        <taxon>Culicini</taxon>
        <taxon>Culex</taxon>
        <taxon>Culex</taxon>
    </lineage>
</organism>
<dbReference type="AlphaFoldDB" id="A0A8D8H1I4"/>
<reference evidence="2" key="1">
    <citation type="submission" date="2021-05" db="EMBL/GenBank/DDBJ databases">
        <authorList>
            <person name="Alioto T."/>
            <person name="Alioto T."/>
            <person name="Gomez Garrido J."/>
        </authorList>
    </citation>
    <scope>NUCLEOTIDE SEQUENCE</scope>
</reference>
<dbReference type="EMBL" id="HBUE01193372">
    <property type="protein sequence ID" value="CAG6526331.1"/>
    <property type="molecule type" value="Transcribed_RNA"/>
</dbReference>
<name>A0A8D8H1I4_CULPI</name>
<protein>
    <submittedName>
        <fullName evidence="2">(northern house mosquito) hypothetical protein</fullName>
    </submittedName>
</protein>
<dbReference type="EMBL" id="HBUE01193386">
    <property type="protein sequence ID" value="CAG6526340.1"/>
    <property type="molecule type" value="Transcribed_RNA"/>
</dbReference>
<keyword evidence="1" id="KW-0812">Transmembrane</keyword>
<feature type="transmembrane region" description="Helical" evidence="1">
    <location>
        <begin position="107"/>
        <end position="131"/>
    </location>
</feature>
<proteinExistence type="predicted"/>